<organism evidence="3 4">
    <name type="scientific">Marinomonas phaeophyticola</name>
    <dbReference type="NCBI Taxonomy" id="3004091"/>
    <lineage>
        <taxon>Bacteria</taxon>
        <taxon>Pseudomonadati</taxon>
        <taxon>Pseudomonadota</taxon>
        <taxon>Gammaproteobacteria</taxon>
        <taxon>Oceanospirillales</taxon>
        <taxon>Oceanospirillaceae</taxon>
        <taxon>Marinomonas</taxon>
    </lineage>
</organism>
<dbReference type="InterPro" id="IPR049191">
    <property type="entry name" value="SutA_RBD"/>
</dbReference>
<evidence type="ECO:0000256" key="1">
    <source>
        <dbReference type="SAM" id="MobiDB-lite"/>
    </source>
</evidence>
<gene>
    <name evidence="3" type="ORF">O1D97_11790</name>
</gene>
<evidence type="ECO:0000313" key="4">
    <source>
        <dbReference type="Proteomes" id="UP001149719"/>
    </source>
</evidence>
<name>A0ABT4JVP5_9GAMM</name>
<protein>
    <recommendedName>
        <fullName evidence="2">Transcriptional regulator SutA RNAP-binding domain-containing protein</fullName>
    </recommendedName>
</protein>
<proteinExistence type="predicted"/>
<dbReference type="RefSeq" id="WP_269125814.1">
    <property type="nucleotide sequence ID" value="NZ_JAPUBN010000017.1"/>
</dbReference>
<evidence type="ECO:0000313" key="3">
    <source>
        <dbReference type="EMBL" id="MCZ2722291.1"/>
    </source>
</evidence>
<feature type="region of interest" description="Disordered" evidence="1">
    <location>
        <begin position="69"/>
        <end position="91"/>
    </location>
</feature>
<keyword evidence="4" id="KW-1185">Reference proteome</keyword>
<feature type="domain" description="Transcriptional regulator SutA RNAP-binding" evidence="2">
    <location>
        <begin position="6"/>
        <end position="39"/>
    </location>
</feature>
<dbReference type="Pfam" id="PF20661">
    <property type="entry name" value="SutA-RBD"/>
    <property type="match status" value="1"/>
</dbReference>
<dbReference type="Proteomes" id="UP001149719">
    <property type="component" value="Unassembled WGS sequence"/>
</dbReference>
<comment type="caution">
    <text evidence="3">The sequence shown here is derived from an EMBL/GenBank/DDBJ whole genome shotgun (WGS) entry which is preliminary data.</text>
</comment>
<sequence length="173" mass="19616">MTKLPTTKRETRDEINSQIEAYLKSKGEITQAEMGESGLVDGKYNTSHVGFNEPKQTRTPLNYIVATLEQRKQQKHVKPPTKPTRSGPRKKSYTMISATQFVGSGKISSKVSLTLLDNLQFLKKRLTIRQHSPLPKNHLTFSFFENSAFLESTLPYSVLNIGREPCLLVIYTQ</sequence>
<accession>A0ABT4JVP5</accession>
<evidence type="ECO:0000259" key="2">
    <source>
        <dbReference type="Pfam" id="PF20661"/>
    </source>
</evidence>
<reference evidence="3" key="1">
    <citation type="submission" date="2022-12" db="EMBL/GenBank/DDBJ databases">
        <title>Marinomonas 15G1-11 sp. nov, isolated from marine algae.</title>
        <authorList>
            <person name="Butt M."/>
            <person name="Choi D.G."/>
            <person name="Kim J.M."/>
            <person name="Lee J.K."/>
            <person name="Baek J.H."/>
            <person name="Jeon C.O."/>
        </authorList>
    </citation>
    <scope>NUCLEOTIDE SEQUENCE</scope>
    <source>
        <strain evidence="3">15G1-11</strain>
    </source>
</reference>
<dbReference type="EMBL" id="JAPUBN010000017">
    <property type="protein sequence ID" value="MCZ2722291.1"/>
    <property type="molecule type" value="Genomic_DNA"/>
</dbReference>